<dbReference type="EMBL" id="BNAL01000012">
    <property type="protein sequence ID" value="GHG01570.1"/>
    <property type="molecule type" value="Genomic_DNA"/>
</dbReference>
<protein>
    <submittedName>
        <fullName evidence="2">Uncharacterized protein</fullName>
    </submittedName>
</protein>
<keyword evidence="3" id="KW-1185">Reference proteome</keyword>
<comment type="caution">
    <text evidence="2">The sequence shown here is derived from an EMBL/GenBank/DDBJ whole genome shotgun (WGS) entry which is preliminary data.</text>
</comment>
<keyword evidence="1" id="KW-0732">Signal</keyword>
<sequence>MFHALFRFALLALCLSSLPASAAGDAVALGDDVKITGGGTG</sequence>
<name>A0ABQ3K9U6_9DEIO</name>
<dbReference type="Proteomes" id="UP000632154">
    <property type="component" value="Unassembled WGS sequence"/>
</dbReference>
<evidence type="ECO:0000313" key="2">
    <source>
        <dbReference type="EMBL" id="GHG01570.1"/>
    </source>
</evidence>
<feature type="signal peptide" evidence="1">
    <location>
        <begin position="1"/>
        <end position="22"/>
    </location>
</feature>
<gene>
    <name evidence="2" type="ORF">GCM10017783_12250</name>
</gene>
<reference evidence="3" key="1">
    <citation type="journal article" date="2019" name="Int. J. Syst. Evol. Microbiol.">
        <title>The Global Catalogue of Microorganisms (GCM) 10K type strain sequencing project: providing services to taxonomists for standard genome sequencing and annotation.</title>
        <authorList>
            <consortium name="The Broad Institute Genomics Platform"/>
            <consortium name="The Broad Institute Genome Sequencing Center for Infectious Disease"/>
            <person name="Wu L."/>
            <person name="Ma J."/>
        </authorList>
    </citation>
    <scope>NUCLEOTIDE SEQUENCE [LARGE SCALE GENOMIC DNA]</scope>
    <source>
        <strain evidence="3">CGMCC 1.18439</strain>
    </source>
</reference>
<accession>A0ABQ3K9U6</accession>
<feature type="chain" id="PRO_5045158536" evidence="1">
    <location>
        <begin position="23"/>
        <end position="41"/>
    </location>
</feature>
<proteinExistence type="predicted"/>
<evidence type="ECO:0000313" key="3">
    <source>
        <dbReference type="Proteomes" id="UP000632154"/>
    </source>
</evidence>
<organism evidence="2 3">
    <name type="scientific">Deinococcus piscis</name>
    <dbReference type="NCBI Taxonomy" id="394230"/>
    <lineage>
        <taxon>Bacteria</taxon>
        <taxon>Thermotogati</taxon>
        <taxon>Deinococcota</taxon>
        <taxon>Deinococci</taxon>
        <taxon>Deinococcales</taxon>
        <taxon>Deinococcaceae</taxon>
        <taxon>Deinococcus</taxon>
    </lineage>
</organism>
<evidence type="ECO:0000256" key="1">
    <source>
        <dbReference type="SAM" id="SignalP"/>
    </source>
</evidence>